<evidence type="ECO:0000313" key="5">
    <source>
        <dbReference type="EMBL" id="TGA98209.1"/>
    </source>
</evidence>
<dbReference type="Proteomes" id="UP000298347">
    <property type="component" value="Unassembled WGS sequence"/>
</dbReference>
<keyword evidence="6" id="KW-1185">Reference proteome</keyword>
<comment type="caution">
    <text evidence="5">The sequence shown here is derived from an EMBL/GenBank/DDBJ whole genome shotgun (WGS) entry which is preliminary data.</text>
</comment>
<dbReference type="CDD" id="cd04665">
    <property type="entry name" value="NUDIX_RppH"/>
    <property type="match status" value="1"/>
</dbReference>
<evidence type="ECO:0000313" key="6">
    <source>
        <dbReference type="Proteomes" id="UP000298347"/>
    </source>
</evidence>
<dbReference type="PANTHER" id="PTHR43736:SF1">
    <property type="entry name" value="DIHYDRONEOPTERIN TRIPHOSPHATE DIPHOSPHATASE"/>
    <property type="match status" value="1"/>
</dbReference>
<keyword evidence="2 3" id="KW-0378">Hydrolase</keyword>
<dbReference type="SUPFAM" id="SSF55811">
    <property type="entry name" value="Nudix"/>
    <property type="match status" value="1"/>
</dbReference>
<evidence type="ECO:0000256" key="3">
    <source>
        <dbReference type="RuleBase" id="RU003476"/>
    </source>
</evidence>
<dbReference type="InterPro" id="IPR020476">
    <property type="entry name" value="Nudix_hydrolase"/>
</dbReference>
<dbReference type="InterPro" id="IPR000086">
    <property type="entry name" value="NUDIX_hydrolase_dom"/>
</dbReference>
<dbReference type="Gene3D" id="3.90.79.10">
    <property type="entry name" value="Nucleoside Triphosphate Pyrophosphohydrolase"/>
    <property type="match status" value="1"/>
</dbReference>
<dbReference type="AlphaFoldDB" id="A0A4Z0GMF3"/>
<dbReference type="InterPro" id="IPR015797">
    <property type="entry name" value="NUDIX_hydrolase-like_dom_sf"/>
</dbReference>
<organism evidence="5 6">
    <name type="scientific">Sporolactobacillus shoreae</name>
    <dbReference type="NCBI Taxonomy" id="1465501"/>
    <lineage>
        <taxon>Bacteria</taxon>
        <taxon>Bacillati</taxon>
        <taxon>Bacillota</taxon>
        <taxon>Bacilli</taxon>
        <taxon>Bacillales</taxon>
        <taxon>Sporolactobacillaceae</taxon>
        <taxon>Sporolactobacillus</taxon>
    </lineage>
</organism>
<evidence type="ECO:0000256" key="2">
    <source>
        <dbReference type="ARBA" id="ARBA00022801"/>
    </source>
</evidence>
<dbReference type="PRINTS" id="PR00502">
    <property type="entry name" value="NUDIXFAMILY"/>
</dbReference>
<sequence length="136" mass="15651">MVRVNFYDLETIPNEKLKYVVISSKINDKWLFVKHRKRETWEIPGGKIEKGESAESAARRELWEETGAKEFSLTPICIYSVLRENDESFGQLFISNISILGELPKSEIGTVAPFSELPENLTYPSIQPFLFSKCNF</sequence>
<dbReference type="InterPro" id="IPR014078">
    <property type="entry name" value="Nudix_YtkD"/>
</dbReference>
<dbReference type="GO" id="GO:0016787">
    <property type="term" value="F:hydrolase activity"/>
    <property type="evidence" value="ECO:0007669"/>
    <property type="project" value="UniProtKB-KW"/>
</dbReference>
<accession>A0A4Z0GMF3</accession>
<dbReference type="EMBL" id="SRJD01000009">
    <property type="protein sequence ID" value="TGA98209.1"/>
    <property type="molecule type" value="Genomic_DNA"/>
</dbReference>
<dbReference type="InterPro" id="IPR020084">
    <property type="entry name" value="NUDIX_hydrolase_CS"/>
</dbReference>
<dbReference type="PROSITE" id="PS00893">
    <property type="entry name" value="NUDIX_BOX"/>
    <property type="match status" value="1"/>
</dbReference>
<evidence type="ECO:0000256" key="1">
    <source>
        <dbReference type="ARBA" id="ARBA00005582"/>
    </source>
</evidence>
<comment type="similarity">
    <text evidence="1 3">Belongs to the Nudix hydrolase family.</text>
</comment>
<dbReference type="Pfam" id="PF00293">
    <property type="entry name" value="NUDIX"/>
    <property type="match status" value="1"/>
</dbReference>
<dbReference type="PROSITE" id="PS51462">
    <property type="entry name" value="NUDIX"/>
    <property type="match status" value="1"/>
</dbReference>
<protein>
    <submittedName>
        <fullName evidence="5">NUDIX domain-containing protein</fullName>
    </submittedName>
</protein>
<gene>
    <name evidence="5" type="ORF">E4665_09490</name>
</gene>
<dbReference type="OrthoDB" id="9131041at2"/>
<feature type="domain" description="Nudix hydrolase" evidence="4">
    <location>
        <begin position="13"/>
        <end position="136"/>
    </location>
</feature>
<dbReference type="PANTHER" id="PTHR43736">
    <property type="entry name" value="ADP-RIBOSE PYROPHOSPHATASE"/>
    <property type="match status" value="1"/>
</dbReference>
<proteinExistence type="inferred from homology"/>
<reference evidence="5 6" key="1">
    <citation type="journal article" date="2015" name="Int. J. Syst. Evol. Microbiol.">
        <title>Sporolactobacillus shoreae sp. nov. and Sporolactobacillus spathodeae sp. nov., two spore-forming lactic acid bacteria isolated from tree barks in Thailand.</title>
        <authorList>
            <person name="Thamacharoensuk T."/>
            <person name="Kitahara M."/>
            <person name="Ohkuma M."/>
            <person name="Thongchul N."/>
            <person name="Tanasupawat S."/>
        </authorList>
    </citation>
    <scope>NUCLEOTIDE SEQUENCE [LARGE SCALE GENOMIC DNA]</scope>
    <source>
        <strain evidence="5 6">BK92</strain>
    </source>
</reference>
<evidence type="ECO:0000259" key="4">
    <source>
        <dbReference type="PROSITE" id="PS51462"/>
    </source>
</evidence>
<name>A0A4Z0GMF3_9BACL</name>